<dbReference type="InterPro" id="IPR002481">
    <property type="entry name" value="FUR"/>
</dbReference>
<evidence type="ECO:0000256" key="7">
    <source>
        <dbReference type="PIRSR" id="PIRSR602481-1"/>
    </source>
</evidence>
<reference evidence="9" key="1">
    <citation type="submission" date="2008-05" db="EMBL/GenBank/DDBJ databases">
        <title>Microbial iron management mechanisms in extremely acidic environments: comparative genomics evidence for diversity and versatility.</title>
        <authorList>
            <person name="Osorio H.M."/>
            <person name="Martinez V."/>
            <person name="Nieto P.A."/>
            <person name="Holmes D.S."/>
            <person name="Quatrini R."/>
        </authorList>
    </citation>
    <scope>NUCLEOTIDE SEQUENCE</scope>
</reference>
<protein>
    <submittedName>
        <fullName evidence="9">Fur family regulator H2O2 tolerance Per</fullName>
    </submittedName>
</protein>
<evidence type="ECO:0000256" key="2">
    <source>
        <dbReference type="ARBA" id="ARBA00022491"/>
    </source>
</evidence>
<evidence type="ECO:0000256" key="1">
    <source>
        <dbReference type="ARBA" id="ARBA00007957"/>
    </source>
</evidence>
<accession>B7SV21</accession>
<comment type="cofactor">
    <cofactor evidence="7">
        <name>Zn(2+)</name>
        <dbReference type="ChEBI" id="CHEBI:29105"/>
    </cofactor>
    <text evidence="7">Binds 1 zinc ion per subunit.</text>
</comment>
<dbReference type="Pfam" id="PF01475">
    <property type="entry name" value="FUR"/>
    <property type="match status" value="1"/>
</dbReference>
<evidence type="ECO:0000313" key="9">
    <source>
        <dbReference type="EMBL" id="ACI62983.1"/>
    </source>
</evidence>
<sequence length="188" mass="21054">MALAPTVLARLHWAMADGRHGQGPKLSAAVRIRASGSRATRWRIRILQALLDAGKPVSHQELQESLRRDTGEVVDRVTLYRNLDWLLQKGLAHRITTDDRVWRFGVADDAAHPPHPHFRCLRCGELLCLADTQLPRPELPQGYALRDVDMVVNGICPHCQVQATVGDHDSRDTTASSPDAKSPRQRQR</sequence>
<dbReference type="GO" id="GO:0000976">
    <property type="term" value="F:transcription cis-regulatory region binding"/>
    <property type="evidence" value="ECO:0007669"/>
    <property type="project" value="TreeGrafter"/>
</dbReference>
<dbReference type="InterPro" id="IPR036390">
    <property type="entry name" value="WH_DNA-bd_sf"/>
</dbReference>
<keyword evidence="7" id="KW-0479">Metal-binding</keyword>
<feature type="region of interest" description="Disordered" evidence="8">
    <location>
        <begin position="166"/>
        <end position="188"/>
    </location>
</feature>
<feature type="binding site" evidence="7">
    <location>
        <position position="156"/>
    </location>
    <ligand>
        <name>Zn(2+)</name>
        <dbReference type="ChEBI" id="CHEBI:29105"/>
    </ligand>
</feature>
<evidence type="ECO:0000256" key="3">
    <source>
        <dbReference type="ARBA" id="ARBA00022833"/>
    </source>
</evidence>
<organism evidence="9">
    <name type="scientific">Acidithiobacillus caldus</name>
    <dbReference type="NCBI Taxonomy" id="33059"/>
    <lineage>
        <taxon>Bacteria</taxon>
        <taxon>Pseudomonadati</taxon>
        <taxon>Pseudomonadota</taxon>
        <taxon>Acidithiobacillia</taxon>
        <taxon>Acidithiobacillales</taxon>
        <taxon>Acidithiobacillaceae</taxon>
        <taxon>Acidithiobacillus</taxon>
    </lineage>
</organism>
<feature type="binding site" evidence="7">
    <location>
        <position position="123"/>
    </location>
    <ligand>
        <name>Zn(2+)</name>
        <dbReference type="ChEBI" id="CHEBI:29105"/>
    </ligand>
</feature>
<dbReference type="AlphaFoldDB" id="B7SV21"/>
<dbReference type="GO" id="GO:1900376">
    <property type="term" value="P:regulation of secondary metabolite biosynthetic process"/>
    <property type="evidence" value="ECO:0007669"/>
    <property type="project" value="TreeGrafter"/>
</dbReference>
<dbReference type="SUPFAM" id="SSF46785">
    <property type="entry name" value="Winged helix' DNA-binding domain"/>
    <property type="match status" value="1"/>
</dbReference>
<feature type="binding site" evidence="7">
    <location>
        <position position="159"/>
    </location>
    <ligand>
        <name>Zn(2+)</name>
        <dbReference type="ChEBI" id="CHEBI:29105"/>
    </ligand>
</feature>
<dbReference type="GO" id="GO:0008270">
    <property type="term" value="F:zinc ion binding"/>
    <property type="evidence" value="ECO:0007669"/>
    <property type="project" value="TreeGrafter"/>
</dbReference>
<name>B7SV21_9PROT</name>
<comment type="similarity">
    <text evidence="1">Belongs to the Fur family.</text>
</comment>
<dbReference type="EMBL" id="EU747046">
    <property type="protein sequence ID" value="ACI62983.1"/>
    <property type="molecule type" value="Genomic_DNA"/>
</dbReference>
<dbReference type="PANTHER" id="PTHR33202">
    <property type="entry name" value="ZINC UPTAKE REGULATION PROTEIN"/>
    <property type="match status" value="1"/>
</dbReference>
<keyword evidence="4" id="KW-0805">Transcription regulation</keyword>
<proteinExistence type="inferred from homology"/>
<evidence type="ECO:0000256" key="8">
    <source>
        <dbReference type="SAM" id="MobiDB-lite"/>
    </source>
</evidence>
<keyword evidence="2" id="KW-0678">Repressor</keyword>
<evidence type="ECO:0000256" key="6">
    <source>
        <dbReference type="ARBA" id="ARBA00023163"/>
    </source>
</evidence>
<dbReference type="GO" id="GO:0045892">
    <property type="term" value="P:negative regulation of DNA-templated transcription"/>
    <property type="evidence" value="ECO:0007669"/>
    <property type="project" value="TreeGrafter"/>
</dbReference>
<feature type="binding site" evidence="7">
    <location>
        <position position="120"/>
    </location>
    <ligand>
        <name>Zn(2+)</name>
        <dbReference type="ChEBI" id="CHEBI:29105"/>
    </ligand>
</feature>
<keyword evidence="5" id="KW-0238">DNA-binding</keyword>
<dbReference type="PANTHER" id="PTHR33202:SF7">
    <property type="entry name" value="FERRIC UPTAKE REGULATION PROTEIN"/>
    <property type="match status" value="1"/>
</dbReference>
<keyword evidence="3 7" id="KW-0862">Zinc</keyword>
<dbReference type="RefSeq" id="WP_226833440.1">
    <property type="nucleotide sequence ID" value="NZ_JAAOML010000300.1"/>
</dbReference>
<evidence type="ECO:0000256" key="4">
    <source>
        <dbReference type="ARBA" id="ARBA00023015"/>
    </source>
</evidence>
<dbReference type="GO" id="GO:0003700">
    <property type="term" value="F:DNA-binding transcription factor activity"/>
    <property type="evidence" value="ECO:0007669"/>
    <property type="project" value="InterPro"/>
</dbReference>
<evidence type="ECO:0000256" key="5">
    <source>
        <dbReference type="ARBA" id="ARBA00023125"/>
    </source>
</evidence>
<dbReference type="CDD" id="cd07153">
    <property type="entry name" value="Fur_like"/>
    <property type="match status" value="1"/>
</dbReference>
<dbReference type="InterPro" id="IPR043135">
    <property type="entry name" value="Fur_C"/>
</dbReference>
<keyword evidence="6" id="KW-0804">Transcription</keyword>
<dbReference type="Gene3D" id="1.10.10.10">
    <property type="entry name" value="Winged helix-like DNA-binding domain superfamily/Winged helix DNA-binding domain"/>
    <property type="match status" value="1"/>
</dbReference>
<dbReference type="Gene3D" id="3.30.1490.190">
    <property type="match status" value="1"/>
</dbReference>
<dbReference type="InterPro" id="IPR036388">
    <property type="entry name" value="WH-like_DNA-bd_sf"/>
</dbReference>